<dbReference type="SUPFAM" id="SSF116907">
    <property type="entry name" value="Hook domain"/>
    <property type="match status" value="1"/>
</dbReference>
<comment type="caution">
    <text evidence="4">The sequence shown here is derived from an EMBL/GenBank/DDBJ whole genome shotgun (WGS) entry which is preliminary data.</text>
</comment>
<organism evidence="4 5">
    <name type="scientific">Anaeramoeba flamelloides</name>
    <dbReference type="NCBI Taxonomy" id="1746091"/>
    <lineage>
        <taxon>Eukaryota</taxon>
        <taxon>Metamonada</taxon>
        <taxon>Anaeramoebidae</taxon>
        <taxon>Anaeramoeba</taxon>
    </lineage>
</organism>
<keyword evidence="5" id="KW-1185">Reference proteome</keyword>
<feature type="region of interest" description="Disordered" evidence="2">
    <location>
        <begin position="130"/>
        <end position="156"/>
    </location>
</feature>
<sequence length="527" mass="62287">MSDTQTLLTWINIMLGVEVTNLTELLDGVYLTNILSDIVGKEIQINTENKENSAKIKNLEIVYKELSNIWESKFNSILPEISVSDIIEKNDQTKLANLIVFLMISSMNCTKKEEYLLKIKNKNIELHNSLLALPTPKPQNKRKKKSTTTQSPKKLDPKTLIQKLRTQNKQLKDTIQKYKKLAEKNKDKITELITKNNTIIGQYNEFKKKVHDEMKQKQETIEQLNNSVNKEKEQEKQNAKENEKKKEKLIEYEKEHKILKIENEKLVNKNKTLDQQIFEFQMINQELNKCKKQLENILKENKKLNEFIQNYLKENSKLNEEEIKELYAIKETKIKELENEKIIYEKQIIKNQKIIRELKIHSEEFQNIKNENIKLKQIIRREYQTNNPNTLSVVNNTDSSTDPNINMNTDVDGKKYQLEKEILKLTEILKEKEQKLKQITERKTFFENANDENLKEINELLKIHSAYHHENQLVFSAFYNIGMNVEKEKQELKFFSHLFNYSPKQDQSSIEPNPKSWLGGARNDVMN</sequence>
<feature type="region of interest" description="Disordered" evidence="2">
    <location>
        <begin position="503"/>
        <end position="527"/>
    </location>
</feature>
<feature type="domain" description="Calponin-homology (CH)" evidence="3">
    <location>
        <begin position="1"/>
        <end position="109"/>
    </location>
</feature>
<dbReference type="EMBL" id="JAOAOG010000020">
    <property type="protein sequence ID" value="KAJ6254479.1"/>
    <property type="molecule type" value="Genomic_DNA"/>
</dbReference>
<dbReference type="InterPro" id="IPR036872">
    <property type="entry name" value="CH_dom_sf"/>
</dbReference>
<feature type="compositionally biased region" description="Basic and acidic residues" evidence="2">
    <location>
        <begin position="229"/>
        <end position="244"/>
    </location>
</feature>
<dbReference type="PROSITE" id="PS50021">
    <property type="entry name" value="CH"/>
    <property type="match status" value="1"/>
</dbReference>
<proteinExistence type="predicted"/>
<accession>A0ABQ8ZC70</accession>
<protein>
    <recommendedName>
        <fullName evidence="3">Calponin-homology (CH) domain-containing protein</fullName>
    </recommendedName>
</protein>
<gene>
    <name evidence="4" type="ORF">M0813_12440</name>
</gene>
<evidence type="ECO:0000259" key="3">
    <source>
        <dbReference type="PROSITE" id="PS50021"/>
    </source>
</evidence>
<dbReference type="InterPro" id="IPR001715">
    <property type="entry name" value="CH_dom"/>
</dbReference>
<evidence type="ECO:0000256" key="1">
    <source>
        <dbReference type="SAM" id="Coils"/>
    </source>
</evidence>
<feature type="coiled-coil region" evidence="1">
    <location>
        <begin position="415"/>
        <end position="449"/>
    </location>
</feature>
<dbReference type="Gene3D" id="1.10.418.10">
    <property type="entry name" value="Calponin-like domain"/>
    <property type="match status" value="1"/>
</dbReference>
<dbReference type="Proteomes" id="UP001150062">
    <property type="component" value="Unassembled WGS sequence"/>
</dbReference>
<evidence type="ECO:0000313" key="4">
    <source>
        <dbReference type="EMBL" id="KAJ6254479.1"/>
    </source>
</evidence>
<feature type="region of interest" description="Disordered" evidence="2">
    <location>
        <begin position="225"/>
        <end position="244"/>
    </location>
</feature>
<evidence type="ECO:0000313" key="5">
    <source>
        <dbReference type="Proteomes" id="UP001150062"/>
    </source>
</evidence>
<reference evidence="4" key="1">
    <citation type="submission" date="2022-08" db="EMBL/GenBank/DDBJ databases">
        <title>Novel sulfate-reducing endosymbionts in the free-living metamonad Anaeramoeba.</title>
        <authorList>
            <person name="Jerlstrom-Hultqvist J."/>
            <person name="Cepicka I."/>
            <person name="Gallot-Lavallee L."/>
            <person name="Salas-Leiva D."/>
            <person name="Curtis B.A."/>
            <person name="Zahonova K."/>
            <person name="Pipaliya S."/>
            <person name="Dacks J."/>
            <person name="Roger A.J."/>
        </authorList>
    </citation>
    <scope>NUCLEOTIDE SEQUENCE</scope>
    <source>
        <strain evidence="4">Schooner1</strain>
    </source>
</reference>
<evidence type="ECO:0000256" key="2">
    <source>
        <dbReference type="SAM" id="MobiDB-lite"/>
    </source>
</evidence>
<keyword evidence="1" id="KW-0175">Coiled coil</keyword>
<name>A0ABQ8ZC70_9EUKA</name>